<protein>
    <recommendedName>
        <fullName evidence="2">Nitrile hydratase alpha/Thiocyanate hydrolase gamma domain-containing protein</fullName>
    </recommendedName>
</protein>
<evidence type="ECO:0000313" key="4">
    <source>
        <dbReference type="Proteomes" id="UP000050297"/>
    </source>
</evidence>
<evidence type="ECO:0000259" key="2">
    <source>
        <dbReference type="Pfam" id="PF02979"/>
    </source>
</evidence>
<dbReference type="GO" id="GO:0003824">
    <property type="term" value="F:catalytic activity"/>
    <property type="evidence" value="ECO:0007669"/>
    <property type="project" value="InterPro"/>
</dbReference>
<dbReference type="PATRIC" id="fig|199198.5.peg.4814"/>
<organism evidence="3 4">
    <name type="scientific">Pseudomonas syringae pv. aceris</name>
    <dbReference type="NCBI Taxonomy" id="199198"/>
    <lineage>
        <taxon>Bacteria</taxon>
        <taxon>Pseudomonadati</taxon>
        <taxon>Pseudomonadota</taxon>
        <taxon>Gammaproteobacteria</taxon>
        <taxon>Pseudomonadales</taxon>
        <taxon>Pseudomonadaceae</taxon>
        <taxon>Pseudomonas</taxon>
        <taxon>Pseudomonas syringae</taxon>
    </lineage>
</organism>
<dbReference type="InterPro" id="IPR004232">
    <property type="entry name" value="CN_Hdrtase_a/SCN_Hdrlase_g"/>
</dbReference>
<dbReference type="Gene3D" id="3.90.330.10">
    <property type="entry name" value="Nitrile hydratase alpha /Thiocyanate hydrolase gamma"/>
    <property type="match status" value="1"/>
</dbReference>
<dbReference type="AlphaFoldDB" id="A0A0P9GGK5"/>
<proteinExistence type="predicted"/>
<dbReference type="Pfam" id="PF02979">
    <property type="entry name" value="NHase_alpha"/>
    <property type="match status" value="1"/>
</dbReference>
<keyword evidence="1" id="KW-0479">Metal-binding</keyword>
<comment type="caution">
    <text evidence="3">The sequence shown here is derived from an EMBL/GenBank/DDBJ whole genome shotgun (WGS) entry which is preliminary data.</text>
</comment>
<dbReference type="SUPFAM" id="SSF56209">
    <property type="entry name" value="Nitrile hydratase alpha chain"/>
    <property type="match status" value="1"/>
</dbReference>
<dbReference type="EMBL" id="LJPM01000589">
    <property type="protein sequence ID" value="KPW09186.1"/>
    <property type="molecule type" value="Genomic_DNA"/>
</dbReference>
<dbReference type="GO" id="GO:0046914">
    <property type="term" value="F:transition metal ion binding"/>
    <property type="evidence" value="ECO:0007669"/>
    <property type="project" value="InterPro"/>
</dbReference>
<reference evidence="3 4" key="1">
    <citation type="submission" date="2015-09" db="EMBL/GenBank/DDBJ databases">
        <title>Genome announcement of multiple Pseudomonas syringae strains.</title>
        <authorList>
            <person name="Thakur S."/>
            <person name="Wang P.W."/>
            <person name="Gong Y."/>
            <person name="Weir B.S."/>
            <person name="Guttman D.S."/>
        </authorList>
    </citation>
    <scope>NUCLEOTIDE SEQUENCE [LARGE SCALE GENOMIC DNA]</scope>
    <source>
        <strain evidence="3 4">ICMP2802</strain>
    </source>
</reference>
<evidence type="ECO:0000256" key="1">
    <source>
        <dbReference type="ARBA" id="ARBA00022723"/>
    </source>
</evidence>
<feature type="domain" description="Nitrile hydratase alpha/Thiocyanate hydrolase gamma" evidence="2">
    <location>
        <begin position="19"/>
        <end position="188"/>
    </location>
</feature>
<evidence type="ECO:0000313" key="3">
    <source>
        <dbReference type="EMBL" id="KPW09186.1"/>
    </source>
</evidence>
<dbReference type="InterPro" id="IPR036648">
    <property type="entry name" value="CN_Hdrase_a/SCN_Hdrase_g_sf"/>
</dbReference>
<gene>
    <name evidence="3" type="ORF">ALO91_103490</name>
</gene>
<dbReference type="Proteomes" id="UP000050297">
    <property type="component" value="Unassembled WGS sequence"/>
</dbReference>
<accession>A0A0P9GGK5</accession>
<sequence>MSLLTGRDRDSVLARVLAKLEAQGILNEALLQERMAVADSGTPRNGALMVARAWLDEDYKALLLRDGRAAAEAIGVHVPWAPPLGVLENTDHVHYLLVCTLCSCYPRWLLGYPRDWYKSSTYRARAVREPRALLAEWGQRIADSTVVRVVDSTADYRWMVLPQRPAGTDGWTLEQLADIVTADALVGADALHEAALRKPSA</sequence>
<name>A0A0P9GGK5_PSESX</name>
<dbReference type="RefSeq" id="WP_004407671.1">
    <property type="nucleotide sequence ID" value="NZ_LGAR01000114.1"/>
</dbReference>